<feature type="compositionally biased region" description="Polar residues" evidence="1">
    <location>
        <begin position="326"/>
        <end position="355"/>
    </location>
</feature>
<evidence type="ECO:0000313" key="2">
    <source>
        <dbReference type="EMBL" id="KPM31099.1"/>
    </source>
</evidence>
<dbReference type="PATRIC" id="fig|1300341.3.peg.3230"/>
<accession>A0A0P7AD25</accession>
<dbReference type="Proteomes" id="UP000050280">
    <property type="component" value="Unassembled WGS sequence"/>
</dbReference>
<evidence type="ECO:0000256" key="1">
    <source>
        <dbReference type="SAM" id="MobiDB-lite"/>
    </source>
</evidence>
<dbReference type="AlphaFoldDB" id="A0A0P7AD25"/>
<sequence length="786" mass="87893">MTLCLGFNGLAQSNDPIKIPFTTTNGFTGQATFEFSYALENFYKLRIDIKEVQITQLTTSLGEFSKDDLNAEGITFPFDCADCSLQIKGTTSGPTLPFEFDTKVSPNHIVTVKMSSPVPEEEEAYQKAKRDWEKNTVISNIDVLIADGTELNKAISAVKRYGQRTVDQEKMDRLLEELATVPQSEWKGKIYANRSSFYDKKRPDSLLLAVREGRFTPISSKTNMPKSNGTLPLNPNQDQMEAIPEAKETTTHSGNCEQQLAALEARKKNALADEDYLAAASFKALIQDIKEGCNAKENSQEPIMDATVRVTELKVPAMVEEEQELQESQTMTTHPTENPTAVSDVTQEKTPSLSTLIGGKTEDSTLAQLTEHPDKDTKENPSALSAIVSNVPKKNSKKAKKLGKSDFEFSSDLSKYKRSSLHSMMIQNPGAEQAEVIQQTFLERPLPEKFNTHHIPKNFIRVARKARKQDKVITDYLNRNAVARELVAKWFNRNERGEFNMDLIAERGHYNATVFDVNIAKKSERGLAMLADAGEQLISNTFVIVTDYKYTNKEVVAKKTGFLSSMVSAAANMAGAGDVALVADAVTVGTAIAGKGYIVKATSYLYRLVWNERIANTFYNEMWVDENNFDDSKKRAFDTTDLFQLALIGYETDWSDVQSSAFTNKSDAELIQRATIKATDQAIAKLQRKYEIFRTKTPLISTEPLAAKIGLKEGLEKGDKFEVLEQYLQKDGSVGYKKVGVIKVDKYHIWDNRYAAAEENPSSLEYTTFSGAKNKYYQGMLIRQIN</sequence>
<proteinExistence type="predicted"/>
<organism evidence="2 3">
    <name type="scientific">Croceitalea dokdonensis DOKDO 023</name>
    <dbReference type="NCBI Taxonomy" id="1300341"/>
    <lineage>
        <taxon>Bacteria</taxon>
        <taxon>Pseudomonadati</taxon>
        <taxon>Bacteroidota</taxon>
        <taxon>Flavobacteriia</taxon>
        <taxon>Flavobacteriales</taxon>
        <taxon>Flavobacteriaceae</taxon>
        <taxon>Croceitalea</taxon>
    </lineage>
</organism>
<keyword evidence="3" id="KW-1185">Reference proteome</keyword>
<protein>
    <submittedName>
        <fullName evidence="2">Uncharacterized protein</fullName>
    </submittedName>
</protein>
<gene>
    <name evidence="2" type="ORF">I595_3078</name>
</gene>
<dbReference type="STRING" id="1300341.I595_3078"/>
<comment type="caution">
    <text evidence="2">The sequence shown here is derived from an EMBL/GenBank/DDBJ whole genome shotgun (WGS) entry which is preliminary data.</text>
</comment>
<name>A0A0P7AD25_9FLAO</name>
<dbReference type="EMBL" id="LDJX01000006">
    <property type="protein sequence ID" value="KPM31099.1"/>
    <property type="molecule type" value="Genomic_DNA"/>
</dbReference>
<evidence type="ECO:0000313" key="3">
    <source>
        <dbReference type="Proteomes" id="UP000050280"/>
    </source>
</evidence>
<feature type="region of interest" description="Disordered" evidence="1">
    <location>
        <begin position="325"/>
        <end position="362"/>
    </location>
</feature>
<reference evidence="2 3" key="1">
    <citation type="submission" date="2015-09" db="EMBL/GenBank/DDBJ databases">
        <title>Genome sequence of the marine flavobacterium Croceitalea dokdonensis DOKDO 023 that contains proton- and sodium-pumping rhodopsins.</title>
        <authorList>
            <person name="Kwon S.-K."/>
            <person name="Lee H.K."/>
            <person name="Kwak M.-J."/>
            <person name="Kim J.F."/>
        </authorList>
    </citation>
    <scope>NUCLEOTIDE SEQUENCE [LARGE SCALE GENOMIC DNA]</scope>
    <source>
        <strain evidence="2 3">DOKDO 023</strain>
    </source>
</reference>